<feature type="domain" description="SusD-like N-terminal" evidence="8">
    <location>
        <begin position="32"/>
        <end position="230"/>
    </location>
</feature>
<evidence type="ECO:0000259" key="7">
    <source>
        <dbReference type="Pfam" id="PF07980"/>
    </source>
</evidence>
<dbReference type="Proteomes" id="UP001143192">
    <property type="component" value="Unassembled WGS sequence"/>
</dbReference>
<keyword evidence="10" id="KW-1185">Reference proteome</keyword>
<dbReference type="EMBL" id="JAMZED010000028">
    <property type="protein sequence ID" value="MCR6505422.1"/>
    <property type="molecule type" value="Genomic_DNA"/>
</dbReference>
<keyword evidence="5" id="KW-0998">Cell outer membrane</keyword>
<dbReference type="Pfam" id="PF07980">
    <property type="entry name" value="SusD_RagB"/>
    <property type="match status" value="1"/>
</dbReference>
<evidence type="ECO:0000256" key="4">
    <source>
        <dbReference type="ARBA" id="ARBA00023136"/>
    </source>
</evidence>
<accession>A0A9X2NU68</accession>
<sequence>MKKNILSIFSLCALMGLSGCNAFLELEPLDKVSPDQLLETEGGVKALLANIYTMIPMEDFNYRPNAGFNQRGYDGVNETTNLAFLTDEATRSDGGVDIGYEGFNYWPYGDIRQVNIFMQNVEKAKEAGTISVADADRMTGEAHFARAYMYYGLVKRYGGVPLIDKVQDDDYADGGPGAVAVPRSTELDTWKFVLNECTLAAATLPDATSGSDLYRVTKWAAYALKSRVALHAASVAKYWNLAPLAGEAVTQKLVGGMTSADADAFYKECIEASKSLIENSGKSLYKPAPATVKEAASNFQALFLNDQNEEVIFSKAYLNGTTNTNQGHSYAQFNILPQVNPGALKYGRFNPMLEIVDLFEDYTDDGMGKSAKIVTRTDGNEDAYNIANFHSMNNASVVNNLMSVPFVKYNDLYEPFANKDARLLASVVVPGSSYAGTEIIIQGGFIKDNNSYVAYSNESTQKNGTTYYALGAEGETMFSGFNNVNSGEDANWTATGFGVRKYMPEGESMSPDRLSSTTSYIDMRLAEVYLNYAEAVVENGSGFGDKELAENCLNALRRRAGHTDRISLTLESVLKERRVEMAFEGKRFWDMNRRREFHTEFSNNRIRKALVPMLDLRGAEPKYVFARVNYFGDETRGGRTFQNINYYRGIPNIATNGLVQNPGH</sequence>
<evidence type="ECO:0000256" key="5">
    <source>
        <dbReference type="ARBA" id="ARBA00023237"/>
    </source>
</evidence>
<comment type="caution">
    <text evidence="9">The sequence shown here is derived from an EMBL/GenBank/DDBJ whole genome shotgun (WGS) entry which is preliminary data.</text>
</comment>
<dbReference type="InterPro" id="IPR011990">
    <property type="entry name" value="TPR-like_helical_dom_sf"/>
</dbReference>
<feature type="chain" id="PRO_5040975582" evidence="6">
    <location>
        <begin position="23"/>
        <end position="664"/>
    </location>
</feature>
<evidence type="ECO:0000256" key="1">
    <source>
        <dbReference type="ARBA" id="ARBA00004442"/>
    </source>
</evidence>
<reference evidence="9" key="2">
    <citation type="submission" date="2022-04" db="EMBL/GenBank/DDBJ databases">
        <authorList>
            <person name="Fokt H."/>
            <person name="Baines J."/>
        </authorList>
    </citation>
    <scope>NUCLEOTIDE SEQUENCE</scope>
    <source>
        <strain evidence="9">KH365_2</strain>
    </source>
</reference>
<evidence type="ECO:0000313" key="9">
    <source>
        <dbReference type="EMBL" id="MCR6505422.1"/>
    </source>
</evidence>
<comment type="similarity">
    <text evidence="2">Belongs to the SusD family.</text>
</comment>
<dbReference type="Gene3D" id="1.25.40.390">
    <property type="match status" value="1"/>
</dbReference>
<dbReference type="GO" id="GO:0009279">
    <property type="term" value="C:cell outer membrane"/>
    <property type="evidence" value="ECO:0007669"/>
    <property type="project" value="UniProtKB-SubCell"/>
</dbReference>
<comment type="subcellular location">
    <subcellularLocation>
        <location evidence="1">Cell outer membrane</location>
    </subcellularLocation>
</comment>
<evidence type="ECO:0000313" key="10">
    <source>
        <dbReference type="Proteomes" id="UP001143192"/>
    </source>
</evidence>
<keyword evidence="4" id="KW-0472">Membrane</keyword>
<proteinExistence type="inferred from homology"/>
<reference evidence="9" key="1">
    <citation type="journal article" date="2022" name="Arch. Microbiol.">
        <title>Bacteroides muris sp. nov. isolated from the cecum of wild-derived house mice.</title>
        <authorList>
            <person name="Fokt H."/>
            <person name="Unni R."/>
            <person name="Repnik U."/>
            <person name="Schmitz R.A."/>
            <person name="Bramkamp M."/>
            <person name="Baines J.F."/>
            <person name="Unterweger D."/>
        </authorList>
    </citation>
    <scope>NUCLEOTIDE SEQUENCE</scope>
    <source>
        <strain evidence="9">KH365_2</strain>
    </source>
</reference>
<dbReference type="InterPro" id="IPR012944">
    <property type="entry name" value="SusD_RagB_dom"/>
</dbReference>
<dbReference type="PROSITE" id="PS51257">
    <property type="entry name" value="PROKAR_LIPOPROTEIN"/>
    <property type="match status" value="1"/>
</dbReference>
<dbReference type="InterPro" id="IPR033985">
    <property type="entry name" value="SusD-like_N"/>
</dbReference>
<feature type="domain" description="RagB/SusD" evidence="7">
    <location>
        <begin position="310"/>
        <end position="663"/>
    </location>
</feature>
<protein>
    <submittedName>
        <fullName evidence="9">RagB/SusD family nutrient uptake outer membrane protein</fullName>
    </submittedName>
</protein>
<gene>
    <name evidence="9" type="ORF">M1B79_12255</name>
</gene>
<dbReference type="SUPFAM" id="SSF48452">
    <property type="entry name" value="TPR-like"/>
    <property type="match status" value="1"/>
</dbReference>
<feature type="signal peptide" evidence="6">
    <location>
        <begin position="1"/>
        <end position="22"/>
    </location>
</feature>
<dbReference type="Pfam" id="PF14322">
    <property type="entry name" value="SusD-like_3"/>
    <property type="match status" value="1"/>
</dbReference>
<organism evidence="9 10">
    <name type="scientific">Bacteroides muris</name>
    <name type="common">ex Fokt et al. 2023</name>
    <dbReference type="NCBI Taxonomy" id="2937417"/>
    <lineage>
        <taxon>Bacteria</taxon>
        <taxon>Pseudomonadati</taxon>
        <taxon>Bacteroidota</taxon>
        <taxon>Bacteroidia</taxon>
        <taxon>Bacteroidales</taxon>
        <taxon>Bacteroidaceae</taxon>
        <taxon>Bacteroides</taxon>
    </lineage>
</organism>
<keyword evidence="3 6" id="KW-0732">Signal</keyword>
<dbReference type="RefSeq" id="WP_257931889.1">
    <property type="nucleotide sequence ID" value="NZ_JAMZED010000028.1"/>
</dbReference>
<name>A0A9X2NU68_9BACE</name>
<evidence type="ECO:0000256" key="6">
    <source>
        <dbReference type="SAM" id="SignalP"/>
    </source>
</evidence>
<dbReference type="AlphaFoldDB" id="A0A9X2NU68"/>
<evidence type="ECO:0000259" key="8">
    <source>
        <dbReference type="Pfam" id="PF14322"/>
    </source>
</evidence>
<evidence type="ECO:0000256" key="3">
    <source>
        <dbReference type="ARBA" id="ARBA00022729"/>
    </source>
</evidence>
<evidence type="ECO:0000256" key="2">
    <source>
        <dbReference type="ARBA" id="ARBA00006275"/>
    </source>
</evidence>